<dbReference type="PANTHER" id="PTHR10775">
    <property type="entry name" value="OS08G0208400 PROTEIN"/>
    <property type="match status" value="1"/>
</dbReference>
<accession>A0AAF0QS23</accession>
<evidence type="ECO:0000313" key="2">
    <source>
        <dbReference type="EMBL" id="WMV24979.1"/>
    </source>
</evidence>
<dbReference type="EMBL" id="CP133615">
    <property type="protein sequence ID" value="WMV24979.1"/>
    <property type="molecule type" value="Genomic_DNA"/>
</dbReference>
<name>A0AAF0QS23_SOLVR</name>
<gene>
    <name evidence="2" type="ORF">MTR67_018364</name>
</gene>
<dbReference type="Pfam" id="PF02992">
    <property type="entry name" value="Transposase_21"/>
    <property type="match status" value="1"/>
</dbReference>
<sequence length="686" mass="79348">MWAALTWTISDFSAYAMLSGWSTKGKFACPCCNYGTNSRYLKHSRKMCYMDHRVFLPMDHSWRFNKRSINGKTEFRPSPSSLKGTDVLNSLHDFENVFGKKRKRSNDVPWKKRSIFFELPYWQHNLLRHNLDVMHIEKNIVDSILGTLLDISGKTKDHAKARYDLKDMGIRKNLHPKNTEDSKRTKFAKAWFSMTNREKSIFCGVLKTAKLPDDNGEVLLTRTDVPKTIVDVPSEEFVTQQRKVEYEEEFEDELKMIPSSSLRERYNSLPLSNLSNEKLSSFGVEPTECFCCNSPELDTIEHIFNSGSFARKIKREQLANERNDRDKKEQAPIPHKRKNYEDFIPQQGKSKLLGHKSVIQSSSREELRTSHMIAGKGQTKPRLFQSGESIKEKGIKLPMNNSRFQTSFKEGVTASIHMTGTTLGNGEVQHDIEDLLNFKHVKRKSVRPATNIDLFLDKQQIHNERDIPDPIINDLVDQEELGGDECDVEEKIDIDCSLNLEERKEMTFDKGQAVGPTNKIVSQLSNFIGTIARNPRFISLMYTSWHAVPKDTKKRMWEYINSKFLIPVEGKKWVMTGLHDAWRRHKQKIKENFFDKNNTLEDMLAKRPDGIPDNQFRQLIEYLKHPTVQRAAKDNNEEPSRPEMFIATRTKTEKEIQADTQVAIAELQNCQNSGETTDDAFRAVKE</sequence>
<evidence type="ECO:0000313" key="3">
    <source>
        <dbReference type="Proteomes" id="UP001234989"/>
    </source>
</evidence>
<reference evidence="2" key="1">
    <citation type="submission" date="2023-08" db="EMBL/GenBank/DDBJ databases">
        <title>A de novo genome assembly of Solanum verrucosum Schlechtendal, a Mexican diploid species geographically isolated from the other diploid A-genome species in potato relatives.</title>
        <authorList>
            <person name="Hosaka K."/>
        </authorList>
    </citation>
    <scope>NUCLEOTIDE SEQUENCE</scope>
    <source>
        <tissue evidence="2">Young leaves</tissue>
    </source>
</reference>
<proteinExistence type="predicted"/>
<dbReference type="Proteomes" id="UP001234989">
    <property type="component" value="Chromosome 4"/>
</dbReference>
<feature type="region of interest" description="Disordered" evidence="1">
    <location>
        <begin position="316"/>
        <end position="338"/>
    </location>
</feature>
<feature type="compositionally biased region" description="Basic and acidic residues" evidence="1">
    <location>
        <begin position="316"/>
        <end position="330"/>
    </location>
</feature>
<dbReference type="AlphaFoldDB" id="A0AAF0QS23"/>
<dbReference type="PANTHER" id="PTHR10775:SF190">
    <property type="entry name" value="TNP2-LIKE TRANSPOSON PROTEIN"/>
    <property type="match status" value="1"/>
</dbReference>
<dbReference type="InterPro" id="IPR004242">
    <property type="entry name" value="Transposase_21"/>
</dbReference>
<evidence type="ECO:0000256" key="1">
    <source>
        <dbReference type="SAM" id="MobiDB-lite"/>
    </source>
</evidence>
<organism evidence="2 3">
    <name type="scientific">Solanum verrucosum</name>
    <dbReference type="NCBI Taxonomy" id="315347"/>
    <lineage>
        <taxon>Eukaryota</taxon>
        <taxon>Viridiplantae</taxon>
        <taxon>Streptophyta</taxon>
        <taxon>Embryophyta</taxon>
        <taxon>Tracheophyta</taxon>
        <taxon>Spermatophyta</taxon>
        <taxon>Magnoliopsida</taxon>
        <taxon>eudicotyledons</taxon>
        <taxon>Gunneridae</taxon>
        <taxon>Pentapetalae</taxon>
        <taxon>asterids</taxon>
        <taxon>lamiids</taxon>
        <taxon>Solanales</taxon>
        <taxon>Solanaceae</taxon>
        <taxon>Solanoideae</taxon>
        <taxon>Solaneae</taxon>
        <taxon>Solanum</taxon>
    </lineage>
</organism>
<protein>
    <submittedName>
        <fullName evidence="2">Uncharacterized protein</fullName>
    </submittedName>
</protein>
<keyword evidence="3" id="KW-1185">Reference proteome</keyword>